<dbReference type="GO" id="GO:0036444">
    <property type="term" value="P:calcium import into the mitochondrion"/>
    <property type="evidence" value="ECO:0000318"/>
    <property type="project" value="GO_Central"/>
</dbReference>
<evidence type="ECO:0000256" key="13">
    <source>
        <dbReference type="ARBA" id="ARBA00023303"/>
    </source>
</evidence>
<comment type="domain">
    <text evidence="15">The selectivity filter, in which calcium ions are arranged in single file, is composed of two acidic rings separated by one helical turn along the central axis of the channel pore.</text>
</comment>
<keyword evidence="6 15" id="KW-0812">Transmembrane</keyword>
<evidence type="ECO:0000256" key="5">
    <source>
        <dbReference type="ARBA" id="ARBA00022673"/>
    </source>
</evidence>
<dbReference type="PANTHER" id="PTHR13462">
    <property type="entry name" value="CALCIUM UNIPORTER PROTEIN, MITOCHONDRIAL"/>
    <property type="match status" value="1"/>
</dbReference>
<dbReference type="GO" id="GO:0015292">
    <property type="term" value="F:uniporter activity"/>
    <property type="evidence" value="ECO:0000318"/>
    <property type="project" value="GO_Central"/>
</dbReference>
<evidence type="ECO:0000256" key="16">
    <source>
        <dbReference type="SAM" id="Coils"/>
    </source>
</evidence>
<keyword evidence="7 15" id="KW-0999">Mitochondrion inner membrane</keyword>
<keyword evidence="5 15" id="KW-0107">Calcium channel</keyword>
<proteinExistence type="inferred from homology"/>
<keyword evidence="3 15" id="KW-0813">Transport</keyword>
<dbReference type="HOGENOM" id="CLU_056554_0_0_1"/>
<keyword evidence="4 15" id="KW-0109">Calcium transport</keyword>
<keyword evidence="8 15" id="KW-0106">Calcium</keyword>
<dbReference type="GO" id="GO:0051560">
    <property type="term" value="P:mitochondrial calcium ion homeostasis"/>
    <property type="evidence" value="ECO:0000318"/>
    <property type="project" value="GO_Central"/>
</dbReference>
<keyword evidence="9 15" id="KW-1133">Transmembrane helix</keyword>
<reference evidence="19" key="1">
    <citation type="journal article" date="2002" name="Science">
        <title>The draft genome of Ciona intestinalis: insights into chordate and vertebrate origins.</title>
        <authorList>
            <person name="Dehal P."/>
            <person name="Satou Y."/>
            <person name="Campbell R.K."/>
            <person name="Chapman J."/>
            <person name="Degnan B."/>
            <person name="De Tomaso A."/>
            <person name="Davidson B."/>
            <person name="Di Gregorio A."/>
            <person name="Gelpke M."/>
            <person name="Goodstein D.M."/>
            <person name="Harafuji N."/>
            <person name="Hastings K.E."/>
            <person name="Ho I."/>
            <person name="Hotta K."/>
            <person name="Huang W."/>
            <person name="Kawashima T."/>
            <person name="Lemaire P."/>
            <person name="Martinez D."/>
            <person name="Meinertzhagen I.A."/>
            <person name="Necula S."/>
            <person name="Nonaka M."/>
            <person name="Putnam N."/>
            <person name="Rash S."/>
            <person name="Saiga H."/>
            <person name="Satake M."/>
            <person name="Terry A."/>
            <person name="Yamada L."/>
            <person name="Wang H.G."/>
            <person name="Awazu S."/>
            <person name="Azumi K."/>
            <person name="Boore J."/>
            <person name="Branno M."/>
            <person name="Chin-Bow S."/>
            <person name="DeSantis R."/>
            <person name="Doyle S."/>
            <person name="Francino P."/>
            <person name="Keys D.N."/>
            <person name="Haga S."/>
            <person name="Hayashi H."/>
            <person name="Hino K."/>
            <person name="Imai K.S."/>
            <person name="Inaba K."/>
            <person name="Kano S."/>
            <person name="Kobayashi K."/>
            <person name="Kobayashi M."/>
            <person name="Lee B.I."/>
            <person name="Makabe K.W."/>
            <person name="Manohar C."/>
            <person name="Matassi G."/>
            <person name="Medina M."/>
            <person name="Mochizuki Y."/>
            <person name="Mount S."/>
            <person name="Morishita T."/>
            <person name="Miura S."/>
            <person name="Nakayama A."/>
            <person name="Nishizaka S."/>
            <person name="Nomoto H."/>
            <person name="Ohta F."/>
            <person name="Oishi K."/>
            <person name="Rigoutsos I."/>
            <person name="Sano M."/>
            <person name="Sasaki A."/>
            <person name="Sasakura Y."/>
            <person name="Shoguchi E."/>
            <person name="Shin-i T."/>
            <person name="Spagnuolo A."/>
            <person name="Stainier D."/>
            <person name="Suzuki M.M."/>
            <person name="Tassy O."/>
            <person name="Takatori N."/>
            <person name="Tokuoka M."/>
            <person name="Yagi K."/>
            <person name="Yoshizaki F."/>
            <person name="Wada S."/>
            <person name="Zhang C."/>
            <person name="Hyatt P.D."/>
            <person name="Larimer F."/>
            <person name="Detter C."/>
            <person name="Doggett N."/>
            <person name="Glavina T."/>
            <person name="Hawkins T."/>
            <person name="Richardson P."/>
            <person name="Lucas S."/>
            <person name="Kohara Y."/>
            <person name="Levine M."/>
            <person name="Satoh N."/>
            <person name="Rokhsar D.S."/>
        </authorList>
    </citation>
    <scope>NUCLEOTIDE SEQUENCE [LARGE SCALE GENOMIC DNA]</scope>
</reference>
<evidence type="ECO:0000256" key="1">
    <source>
        <dbReference type="ARBA" id="ARBA00004448"/>
    </source>
</evidence>
<keyword evidence="19" id="KW-1185">Reference proteome</keyword>
<evidence type="ECO:0000256" key="7">
    <source>
        <dbReference type="ARBA" id="ARBA00022792"/>
    </source>
</evidence>
<evidence type="ECO:0000256" key="11">
    <source>
        <dbReference type="ARBA" id="ARBA00023128"/>
    </source>
</evidence>
<evidence type="ECO:0000259" key="17">
    <source>
        <dbReference type="Pfam" id="PF04678"/>
    </source>
</evidence>
<reference evidence="18" key="2">
    <citation type="submission" date="2025-08" db="UniProtKB">
        <authorList>
            <consortium name="Ensembl"/>
        </authorList>
    </citation>
    <scope>IDENTIFICATION</scope>
</reference>
<dbReference type="OMA" id="DDIYVEY"/>
<dbReference type="InParanoid" id="F6UJB5"/>
<evidence type="ECO:0000256" key="8">
    <source>
        <dbReference type="ARBA" id="ARBA00022837"/>
    </source>
</evidence>
<evidence type="ECO:0000256" key="15">
    <source>
        <dbReference type="RuleBase" id="RU367035"/>
    </source>
</evidence>
<evidence type="ECO:0000256" key="9">
    <source>
        <dbReference type="ARBA" id="ARBA00022989"/>
    </source>
</evidence>
<evidence type="ECO:0000256" key="3">
    <source>
        <dbReference type="ARBA" id="ARBA00022448"/>
    </source>
</evidence>
<evidence type="ECO:0000313" key="19">
    <source>
        <dbReference type="Proteomes" id="UP000008144"/>
    </source>
</evidence>
<dbReference type="GeneTree" id="ENSGT00940000168365"/>
<evidence type="ECO:0000256" key="14">
    <source>
        <dbReference type="ARBA" id="ARBA00036634"/>
    </source>
</evidence>
<keyword evidence="11 15" id="KW-0496">Mitochondrion</keyword>
<dbReference type="STRING" id="7719.ENSCINP00000003439"/>
<evidence type="ECO:0000313" key="18">
    <source>
        <dbReference type="Ensembl" id="ENSCINP00000003439.3"/>
    </source>
</evidence>
<dbReference type="Ensembl" id="ENSCINT00000003439.3">
    <property type="protein sequence ID" value="ENSCINP00000003439.3"/>
    <property type="gene ID" value="ENSCING00000001704.3"/>
</dbReference>
<dbReference type="AlphaFoldDB" id="F6UJB5"/>
<dbReference type="FunCoup" id="F6UJB5">
    <property type="interactions" value="12"/>
</dbReference>
<keyword evidence="12 15" id="KW-0472">Membrane</keyword>
<evidence type="ECO:0000256" key="12">
    <source>
        <dbReference type="ARBA" id="ARBA00023136"/>
    </source>
</evidence>
<feature type="domain" description="Calcium uniporter protein C-terminal" evidence="17">
    <location>
        <begin position="82"/>
        <end position="283"/>
    </location>
</feature>
<evidence type="ECO:0000256" key="4">
    <source>
        <dbReference type="ARBA" id="ARBA00022568"/>
    </source>
</evidence>
<name>F6UJB5_CIOIN</name>
<accession>F6UJB5</accession>
<comment type="function">
    <text evidence="15">Mitochondrial inner membrane calcium uniporter that mediates calcium uptake into mitochondria. Mitochondrial calcium homeostasis plays key roles in cellular physiology and regulates cell bioenergetics, cytoplasmic calcium signals and activation of cell death pathways.</text>
</comment>
<dbReference type="InterPro" id="IPR006769">
    <property type="entry name" value="MCU_C"/>
</dbReference>
<keyword evidence="13 15" id="KW-0407">Ion channel</keyword>
<dbReference type="GO" id="GO:0005262">
    <property type="term" value="F:calcium channel activity"/>
    <property type="evidence" value="ECO:0000318"/>
    <property type="project" value="GO_Central"/>
</dbReference>
<evidence type="ECO:0000256" key="2">
    <source>
        <dbReference type="ARBA" id="ARBA00005653"/>
    </source>
</evidence>
<protein>
    <recommendedName>
        <fullName evidence="15">Calcium uniporter protein</fullName>
    </recommendedName>
</protein>
<dbReference type="InterPro" id="IPR039055">
    <property type="entry name" value="MCU_fam"/>
</dbReference>
<dbReference type="Proteomes" id="UP000008144">
    <property type="component" value="Unassembled WGS sequence"/>
</dbReference>
<dbReference type="PANTHER" id="PTHR13462:SF10">
    <property type="entry name" value="CALCIUM UNIPORTER PROTEIN, MITOCHONDRIAL"/>
    <property type="match status" value="1"/>
</dbReference>
<organism evidence="18 19">
    <name type="scientific">Ciona intestinalis</name>
    <name type="common">Transparent sea squirt</name>
    <name type="synonym">Ascidia intestinalis</name>
    <dbReference type="NCBI Taxonomy" id="7719"/>
    <lineage>
        <taxon>Eukaryota</taxon>
        <taxon>Metazoa</taxon>
        <taxon>Chordata</taxon>
        <taxon>Tunicata</taxon>
        <taxon>Ascidiacea</taxon>
        <taxon>Phlebobranchia</taxon>
        <taxon>Cionidae</taxon>
        <taxon>Ciona</taxon>
    </lineage>
</organism>
<dbReference type="GO" id="GO:1990246">
    <property type="term" value="C:uniplex complex"/>
    <property type="evidence" value="ECO:0000318"/>
    <property type="project" value="GO_Central"/>
</dbReference>
<comment type="subcellular location">
    <subcellularLocation>
        <location evidence="1 15">Mitochondrion inner membrane</location>
        <topology evidence="1 15">Multi-pass membrane protein</topology>
    </subcellularLocation>
</comment>
<feature type="transmembrane region" description="Helical" evidence="15">
    <location>
        <begin position="230"/>
        <end position="248"/>
    </location>
</feature>
<sequence length="322" mass="36942">MKISYAVSQFQHAGTLLKSKNACQVCLVRKYSALDNADVSITYNKGLPVISVPLPSRQELCKFTLRPVASNVGDFLQSIKEEDRGIDRALIYTTDGSRVAASTQIAHLLNDSFVLKINDQSYTINPPSSDIVDFKDTSSLDEVKSLVSQLYSQFNADEHQLLQQQAINARLENLKAEIEPLEKVKQELAIKASSRTKLLMWGGLAFMATQFGVLARLTWWEYSWDIMEPVTYFITYGTAIVMYGYFLLTQQDYVYPDIRDRSYLKYFHKQAESNKFNVNKYNILCDEIARAEQDLQRLRDPLQLHLPPEPIRTEKMKDLEEK</sequence>
<reference evidence="18" key="3">
    <citation type="submission" date="2025-09" db="UniProtKB">
        <authorList>
            <consortium name="Ensembl"/>
        </authorList>
    </citation>
    <scope>IDENTIFICATION</scope>
</reference>
<dbReference type="Pfam" id="PF04678">
    <property type="entry name" value="MCU"/>
    <property type="match status" value="1"/>
</dbReference>
<comment type="similarity">
    <text evidence="2 15">Belongs to the MCU (TC 1.A.77) family.</text>
</comment>
<comment type="catalytic activity">
    <reaction evidence="14">
        <text>Ca(2+)(in) = Ca(2+)(out)</text>
        <dbReference type="Rhea" id="RHEA:29671"/>
        <dbReference type="ChEBI" id="CHEBI:29108"/>
    </reaction>
</comment>
<keyword evidence="16" id="KW-0175">Coiled coil</keyword>
<evidence type="ECO:0000256" key="10">
    <source>
        <dbReference type="ARBA" id="ARBA00023065"/>
    </source>
</evidence>
<keyword evidence="10 15" id="KW-0406">Ion transport</keyword>
<feature type="coiled-coil region" evidence="16">
    <location>
        <begin position="164"/>
        <end position="191"/>
    </location>
</feature>
<feature type="transmembrane region" description="Helical" evidence="15">
    <location>
        <begin position="198"/>
        <end position="218"/>
    </location>
</feature>
<evidence type="ECO:0000256" key="6">
    <source>
        <dbReference type="ARBA" id="ARBA00022692"/>
    </source>
</evidence>